<feature type="transmembrane region" description="Helical" evidence="1">
    <location>
        <begin position="140"/>
        <end position="173"/>
    </location>
</feature>
<keyword evidence="1" id="KW-0472">Membrane</keyword>
<dbReference type="EMBL" id="CP159578">
    <property type="protein sequence ID" value="XCJ80260.1"/>
    <property type="molecule type" value="Genomic_DNA"/>
</dbReference>
<organism evidence="3">
    <name type="scientific">Salinicola endophyticus</name>
    <dbReference type="NCBI Taxonomy" id="1949083"/>
    <lineage>
        <taxon>Bacteria</taxon>
        <taxon>Pseudomonadati</taxon>
        <taxon>Pseudomonadota</taxon>
        <taxon>Gammaproteobacteria</taxon>
        <taxon>Oceanospirillales</taxon>
        <taxon>Halomonadaceae</taxon>
        <taxon>Salinicola</taxon>
    </lineage>
</organism>
<dbReference type="AlphaFoldDB" id="A0AB74UGW6"/>
<name>A0AB74UGW6_9GAMM</name>
<feature type="transmembrane region" description="Helical" evidence="1">
    <location>
        <begin position="106"/>
        <end position="128"/>
    </location>
</feature>
<dbReference type="InterPro" id="IPR002823">
    <property type="entry name" value="DUF112_TM"/>
</dbReference>
<feature type="transmembrane region" description="Helical" evidence="1">
    <location>
        <begin position="389"/>
        <end position="406"/>
    </location>
</feature>
<sequence length="502" mass="53215">MDILSHLTPMFFTLIAAGTLIGIIFGAIPGMTATMAVAVCLPLTYAFGLVNGIALLLGLYVGGISGGMVPAVLLNIPGTPSSITTTFDGYPMAQRGEGERALKTGIVASIFGGLFSAAVLFFFAPVLADFAIKFSYVEKFLIILLALTVIASLCSNMLMGIFSGVLGVWLSLIGTYSITEGGNGEPRLMFDFMQYYLIDGFSLLPVLIGIFGLSTILLDAENGFADAPGQGRIKLKGGARFSFSIFKGQLVNLIRSSGIGTFVGMLPGVGGSAASVLAYSQEKNFSRDSSQMGKGAPQGIVASESSNNALTGGALVPLLSLGIPGDSTTAILIGAFTLQGIQVGPLFIGNNMDTWYLMIIALVAANVLMFGIMYFAIRHIAKVIEVPKYILYPLIVMMCVVGAYAINYGIMFDVWTLLIFGVFGYVAQKIGLEVVPLIIGFILGKSAEVYFVKSIESYGNLTIFFTKSPIAAFLWVLIAVSVAFAIYLRVRNRRGGANSLVE</sequence>
<feature type="transmembrane region" description="Helical" evidence="1">
    <location>
        <begin position="354"/>
        <end position="377"/>
    </location>
</feature>
<dbReference type="PANTHER" id="PTHR35342:SF5">
    <property type="entry name" value="TRICARBOXYLIC TRANSPORT PROTEIN"/>
    <property type="match status" value="1"/>
</dbReference>
<dbReference type="RefSeq" id="WP_207034146.1">
    <property type="nucleotide sequence ID" value="NZ_CP159578.1"/>
</dbReference>
<evidence type="ECO:0000259" key="2">
    <source>
        <dbReference type="Pfam" id="PF01970"/>
    </source>
</evidence>
<feature type="transmembrane region" description="Helical" evidence="1">
    <location>
        <begin position="6"/>
        <end position="28"/>
    </location>
</feature>
<keyword evidence="1" id="KW-1133">Transmembrane helix</keyword>
<accession>A0AB74UGW6</accession>
<evidence type="ECO:0000256" key="1">
    <source>
        <dbReference type="SAM" id="Phobius"/>
    </source>
</evidence>
<feature type="transmembrane region" description="Helical" evidence="1">
    <location>
        <begin position="35"/>
        <end position="61"/>
    </location>
</feature>
<protein>
    <submittedName>
        <fullName evidence="3">Tripartite tricarboxylate transporter permease</fullName>
    </submittedName>
</protein>
<feature type="transmembrane region" description="Helical" evidence="1">
    <location>
        <begin position="193"/>
        <end position="218"/>
    </location>
</feature>
<feature type="transmembrane region" description="Helical" evidence="1">
    <location>
        <begin position="472"/>
        <end position="490"/>
    </location>
</feature>
<evidence type="ECO:0000313" key="3">
    <source>
        <dbReference type="EMBL" id="XCJ80260.1"/>
    </source>
</evidence>
<dbReference type="PANTHER" id="PTHR35342">
    <property type="entry name" value="TRICARBOXYLIC TRANSPORT PROTEIN"/>
    <property type="match status" value="1"/>
</dbReference>
<proteinExistence type="predicted"/>
<keyword evidence="1" id="KW-0812">Transmembrane</keyword>
<feature type="domain" description="DUF112" evidence="2">
    <location>
        <begin position="14"/>
        <end position="439"/>
    </location>
</feature>
<gene>
    <name evidence="3" type="ORF">ABV408_03545</name>
</gene>
<dbReference type="Pfam" id="PF01970">
    <property type="entry name" value="TctA"/>
    <property type="match status" value="1"/>
</dbReference>
<reference evidence="3" key="1">
    <citation type="submission" date="2024-06" db="EMBL/GenBank/DDBJ databases">
        <title>Complete genome of Salinicola endophyticus HNIBRBA4755.</title>
        <authorList>
            <person name="Shin S.Y."/>
            <person name="Kang H."/>
            <person name="Song J."/>
        </authorList>
    </citation>
    <scope>NUCLEOTIDE SEQUENCE</scope>
    <source>
        <strain evidence="3">HNIBRBA4755</strain>
    </source>
</reference>